<dbReference type="EMBL" id="FORM01000006">
    <property type="protein sequence ID" value="SFJ35784.1"/>
    <property type="molecule type" value="Genomic_DNA"/>
</dbReference>
<evidence type="ECO:0000259" key="1">
    <source>
        <dbReference type="Pfam" id="PF13521"/>
    </source>
</evidence>
<dbReference type="AlphaFoldDB" id="A0A1I3QNM2"/>
<dbReference type="Pfam" id="PF13521">
    <property type="entry name" value="AAA_28"/>
    <property type="match status" value="1"/>
</dbReference>
<protein>
    <submittedName>
        <fullName evidence="2">Predicted ATPase</fullName>
    </submittedName>
</protein>
<name>A0A1I3QNM2_9FLAO</name>
<dbReference type="Gene3D" id="3.40.50.300">
    <property type="entry name" value="P-loop containing nucleotide triphosphate hydrolases"/>
    <property type="match status" value="1"/>
</dbReference>
<gene>
    <name evidence="2" type="ORF">SAMN05443431_106247</name>
</gene>
<dbReference type="InterPro" id="IPR038727">
    <property type="entry name" value="NadR/Ttd14_AAA_dom"/>
</dbReference>
<dbReference type="STRING" id="1144750.SAMN05443431_106247"/>
<reference evidence="3" key="1">
    <citation type="submission" date="2016-10" db="EMBL/GenBank/DDBJ databases">
        <authorList>
            <person name="Varghese N."/>
            <person name="Submissions S."/>
        </authorList>
    </citation>
    <scope>NUCLEOTIDE SEQUENCE [LARGE SCALE GENOMIC DNA]</scope>
    <source>
        <strain evidence="3">DSM 28881</strain>
    </source>
</reference>
<feature type="domain" description="NadR/Ttd14 AAA" evidence="1">
    <location>
        <begin position="5"/>
        <end position="169"/>
    </location>
</feature>
<evidence type="ECO:0000313" key="2">
    <source>
        <dbReference type="EMBL" id="SFJ35784.1"/>
    </source>
</evidence>
<accession>A0A1I3QNM2</accession>
<dbReference type="InterPro" id="IPR027417">
    <property type="entry name" value="P-loop_NTPase"/>
</dbReference>
<sequence>MKAKKIVITGGPSTGKSAIIDELTKRGYTCYEEISRQVTLEAREKGIDQMFLTEPLLFSELLLKGREQQYKDAVNSDSEFVFLDRGVPDVVAYMDYAGEKYPDNFINSCKENIYDYVFILAPWQEIYKSDAVRYESFEQAKVIHQNLLKSYQKYDYNLQDVPFGSIETRAQHILDVVKAL</sequence>
<dbReference type="SUPFAM" id="SSF52540">
    <property type="entry name" value="P-loop containing nucleoside triphosphate hydrolases"/>
    <property type="match status" value="1"/>
</dbReference>
<dbReference type="RefSeq" id="WP_090840635.1">
    <property type="nucleotide sequence ID" value="NZ_FORM01000006.1"/>
</dbReference>
<dbReference type="Proteomes" id="UP000199559">
    <property type="component" value="Unassembled WGS sequence"/>
</dbReference>
<evidence type="ECO:0000313" key="3">
    <source>
        <dbReference type="Proteomes" id="UP000199559"/>
    </source>
</evidence>
<proteinExistence type="predicted"/>
<keyword evidence="3" id="KW-1185">Reference proteome</keyword>
<organism evidence="2 3">
    <name type="scientific">Olleya namhaensis</name>
    <dbReference type="NCBI Taxonomy" id="1144750"/>
    <lineage>
        <taxon>Bacteria</taxon>
        <taxon>Pseudomonadati</taxon>
        <taxon>Bacteroidota</taxon>
        <taxon>Flavobacteriia</taxon>
        <taxon>Flavobacteriales</taxon>
        <taxon>Flavobacteriaceae</taxon>
    </lineage>
</organism>